<proteinExistence type="predicted"/>
<gene>
    <name evidence="1" type="ORF">MNBD_GAMMA16-1875</name>
</gene>
<sequence length="201" mass="22345">MRTKTIYCFILKIFLILTLLPGFTWAFSSVSRDFNELVTLADTIIIGTVVKQQSHWDDPVAQDFIHTAITLDNIEMLKGDIETSTYTLIIVGGAIPPFVISIPGAPSFVTNKRYVLFIKDNNKVIFPLVGVHDGVFIIEASKNGKSIVKNNEGVVITEIRQNKVVTQTETNKSLITAQSLSLDGFKQEIMHHLGHSGEKNE</sequence>
<evidence type="ECO:0000313" key="1">
    <source>
        <dbReference type="EMBL" id="VAW88415.1"/>
    </source>
</evidence>
<protein>
    <submittedName>
        <fullName evidence="1">Uncharacterized protein</fullName>
    </submittedName>
</protein>
<dbReference type="EMBL" id="UOFO01000145">
    <property type="protein sequence ID" value="VAW88415.1"/>
    <property type="molecule type" value="Genomic_DNA"/>
</dbReference>
<name>A0A3B0Z4S3_9ZZZZ</name>
<reference evidence="1" key="1">
    <citation type="submission" date="2018-06" db="EMBL/GenBank/DDBJ databases">
        <authorList>
            <person name="Zhirakovskaya E."/>
        </authorList>
    </citation>
    <scope>NUCLEOTIDE SEQUENCE</scope>
</reference>
<accession>A0A3B0Z4S3</accession>
<dbReference type="AlphaFoldDB" id="A0A3B0Z4S3"/>
<organism evidence="1">
    <name type="scientific">hydrothermal vent metagenome</name>
    <dbReference type="NCBI Taxonomy" id="652676"/>
    <lineage>
        <taxon>unclassified sequences</taxon>
        <taxon>metagenomes</taxon>
        <taxon>ecological metagenomes</taxon>
    </lineage>
</organism>